<dbReference type="InterPro" id="IPR008930">
    <property type="entry name" value="Terpenoid_cyclase/PrenylTrfase"/>
</dbReference>
<dbReference type="InterPro" id="IPR047565">
    <property type="entry name" value="Alpha-macroglob_thiol-ester_cl"/>
</dbReference>
<dbReference type="PANTHER" id="PTHR40094">
    <property type="entry name" value="ALPHA-2-MACROGLOBULIN HOMOLOG"/>
    <property type="match status" value="1"/>
</dbReference>
<sequence length="1840" mass="207216">MIKIKTLLKGLFALAFLLIISCSKSNKEFNSDYGLFKEYIQNFSSGLISAHDDIRVVLAFDIPDWTPETKLDSKLFTINPAVDGKVVALSANTVAFVPASPLKNDQEYKVSFHLEKLKDVPSELETFNFSLKTIKQDFVVNFQDLQSYSKDYFYLNGTINTSDNFPLEKVTQLIAVQQDGAKLKIKLDKELSNAREFKFIVDSIKRFEDDSKIKIAWDGKDFDIKQKGETAIDIPGKNNFSVLSGEVEDGNTQVLLLNFSDPLKKNQDFDGLVQVESASHLKFATAGNLLKVFFNEPLKGELLVEVFQGIQSEDGYKLKQSFSQKIAFEQLKPSIRFVKSGTILPSSDNLKINFEAVNLSAVDVKVYKIYKNNVLQFLQDNELNGNYNLRKVAGPIAKQKIILKKNNLTNYSKWNTYALDLSKIVNPDPGAIYRVELNFNKKYSLYKCGAVEEENQEETEEQDEEVRRNDGGYYYYEDDYYYDDYNWSEREDPCTNSYYYRKAIATNVAATNLGVIAKRGENGSYFFAVNNIVTTEPVPGATIDLYNFQQQKLGTVQTNDKGWAEIDLEKYAYFAVVTQNNNTTYVRLDEGQSLSVSNFDVSGETLQKGLKGYIYGERGVWRPGDTLHIAFMLNDNESKLAGKHPIKFRLSDPKGKLMYQTVQKYKENNHYLFDVATKPSDLTGNWEAKISIGGANFYKSIKIETIKPNRLKIKNSFNDAQIYGNQPNKGTVQVNWLHGAPAKNLKVEMQAKFMKEKTTFKGYAPYDFDDDVRKFYTEEVNVYSGKVDETGLANVTLQPEVNRQSPGKLKVVFQTKAYENGGDFSTDVVTAHFSPYETYVGLKSPETNKYGMLETGKKNRFEIITLSEKGKPKAVKNLEVRVYKVDWRWWWNSSNDDLAKYNSASSTTAYKNFVVNTDAKGKASFQFEVPEEDWGRYLIRVVDEEGGHATSTTQIIDWPIWSGKSKSGNGETANMLVFTSDKENYQVGEKAVVSFPSSEGGRALLSFENGSKVVQTLWANTTKGETKVEVEITPEMAPNVYIHISLLKPHASTQNDSPIRMYGILPIEVIDKNTVLKPQIEMAEVLRPEKEATITVSEQSGREMTYTIAIVDEGLLDLTRFKTPNAWDKFYAKQALGVRTWDIYDDVIGAYGGKINQIFSIGGDEDLGGSKAKKANRFKPVIIYKGPFKLEKGQKATHHFTMPNYVGSVRAMVVAGNAQEDAYGSTEKTVPVKNPLMVLASMPRKISPTEKITLPITVFAMENKVKNVSVQIKTNSFLSLQGASQKSVSFESPDEKMVYFDLEATDKIGIAKLEVIATSGSQKATYEVELDVENPNPLTNDFVDVVLEPNESKEINWSTFGVAGTNKAGVEVSSFPTIDFGRRLQYLIQYPHGCVEQTTSSVFPQLYLADVVAVSDSQKQKIQQNINEGIQRLGRFQLASGGLSYWQGNSTANDWGTSYAGQFMMEAEKKGFVLPIGFKQKWIAFQQKQAKQWRYNTDFHNDFAQAYRLYTLAVAGQADLASMNRLRETVGISTDSKLRLAAAYALAGQKATAQKIMSSINWNAVNDENRYYYYYYGSEDRNRAMLLETYLLVDDKAKAFQTANILAKHLSGRYYMSTQTTAYSLYAMSKFAIKNGSKGVNCNVTFNGKTEKLTTTKSVLEKELVVNQGEYSVSLKNTGNATLYVRVLNSGVLPMGQEREMQKNLSAQIAYKTRNGEAVNLSNVKQGTELVAQVTVKNTATEAIQNVALAQIFPSGFEIVNSRFTDFGSFAENKADYIDIRDDRTQFYFGLKRGESKTFTVLLNASYLGTYYLPGIQCEAMYDDNYVFRNKGQWITIVNE</sequence>
<evidence type="ECO:0000313" key="6">
    <source>
        <dbReference type="Proteomes" id="UP000245429"/>
    </source>
</evidence>
<dbReference type="Pfam" id="PF11974">
    <property type="entry name" value="bMG3"/>
    <property type="match status" value="1"/>
</dbReference>
<dbReference type="Pfam" id="PF17962">
    <property type="entry name" value="bMG6"/>
    <property type="match status" value="1"/>
</dbReference>
<dbReference type="SMART" id="SM01360">
    <property type="entry name" value="A2M"/>
    <property type="match status" value="1"/>
</dbReference>
<dbReference type="InterPro" id="IPR001599">
    <property type="entry name" value="Macroglobln_a2"/>
</dbReference>
<dbReference type="InterPro" id="IPR051802">
    <property type="entry name" value="YfhM-like"/>
</dbReference>
<keyword evidence="2" id="KW-0732">Signal</keyword>
<dbReference type="PANTHER" id="PTHR40094:SF1">
    <property type="entry name" value="UBIQUITIN DOMAIN-CONTAINING PROTEIN"/>
    <property type="match status" value="1"/>
</dbReference>
<evidence type="ECO:0000313" key="5">
    <source>
        <dbReference type="EMBL" id="AWM13285.1"/>
    </source>
</evidence>
<dbReference type="Pfam" id="PF17973">
    <property type="entry name" value="bMG10"/>
    <property type="match status" value="1"/>
</dbReference>
<evidence type="ECO:0000259" key="3">
    <source>
        <dbReference type="SMART" id="SM01359"/>
    </source>
</evidence>
<dbReference type="InterPro" id="IPR021868">
    <property type="entry name" value="Alpha_2_Macroglob_MG3"/>
</dbReference>
<dbReference type="InterPro" id="IPR041203">
    <property type="entry name" value="Bact_A2M_MG5"/>
</dbReference>
<dbReference type="Gene3D" id="2.60.40.1930">
    <property type="match status" value="1"/>
</dbReference>
<feature type="domain" description="Alpha-2-macroglobulin bait region" evidence="3">
    <location>
        <begin position="976"/>
        <end position="1118"/>
    </location>
</feature>
<dbReference type="InterPro" id="IPR041462">
    <property type="entry name" value="Bact_A2M_MG6"/>
</dbReference>
<dbReference type="Gene3D" id="1.50.10.20">
    <property type="match status" value="1"/>
</dbReference>
<evidence type="ECO:0000259" key="4">
    <source>
        <dbReference type="SMART" id="SM01360"/>
    </source>
</evidence>
<evidence type="ECO:0000256" key="1">
    <source>
        <dbReference type="ARBA" id="ARBA00010556"/>
    </source>
</evidence>
<dbReference type="KEGG" id="fse:DI487_05010"/>
<reference evidence="5 6" key="1">
    <citation type="submission" date="2018-05" db="EMBL/GenBank/DDBJ databases">
        <title>Flavobacterium sp. MEBiC07310.</title>
        <authorList>
            <person name="Baek K."/>
        </authorList>
    </citation>
    <scope>NUCLEOTIDE SEQUENCE [LARGE SCALE GENOMIC DNA]</scope>
    <source>
        <strain evidence="5 6">MEBiC07310</strain>
    </source>
</reference>
<dbReference type="Pfam" id="PF01835">
    <property type="entry name" value="MG2"/>
    <property type="match status" value="1"/>
</dbReference>
<dbReference type="InterPro" id="IPR002890">
    <property type="entry name" value="MG2"/>
</dbReference>
<evidence type="ECO:0008006" key="7">
    <source>
        <dbReference type="Google" id="ProtNLM"/>
    </source>
</evidence>
<dbReference type="RefSeq" id="WP_109568688.1">
    <property type="nucleotide sequence ID" value="NZ_CP029463.1"/>
</dbReference>
<evidence type="ECO:0000256" key="2">
    <source>
        <dbReference type="ARBA" id="ARBA00022729"/>
    </source>
</evidence>
<dbReference type="Pfam" id="PF07678">
    <property type="entry name" value="TED_complement"/>
    <property type="match status" value="1"/>
</dbReference>
<dbReference type="SUPFAM" id="SSF48239">
    <property type="entry name" value="Terpenoid cyclases/Protein prenyltransferases"/>
    <property type="match status" value="1"/>
</dbReference>
<dbReference type="InterPro" id="IPR011625">
    <property type="entry name" value="A2M_N_BRD"/>
</dbReference>
<comment type="similarity">
    <text evidence="1">Belongs to the protease inhibitor I39 (alpha-2-macroglobulin) family. Bacterial alpha-2-macroglobulin subfamily.</text>
</comment>
<accession>A0A2U8QU01</accession>
<dbReference type="Pfam" id="PF00207">
    <property type="entry name" value="A2M"/>
    <property type="match status" value="1"/>
</dbReference>
<keyword evidence="6" id="KW-1185">Reference proteome</keyword>
<dbReference type="SMART" id="SM01359">
    <property type="entry name" value="A2M_N_2"/>
    <property type="match status" value="1"/>
</dbReference>
<gene>
    <name evidence="5" type="ORF">DI487_05010</name>
</gene>
<dbReference type="Proteomes" id="UP000245429">
    <property type="component" value="Chromosome"/>
</dbReference>
<dbReference type="CDD" id="cd02891">
    <property type="entry name" value="A2M_like"/>
    <property type="match status" value="1"/>
</dbReference>
<dbReference type="OrthoDB" id="9767116at2"/>
<dbReference type="PROSITE" id="PS51257">
    <property type="entry name" value="PROKAR_LIPOPROTEIN"/>
    <property type="match status" value="1"/>
</dbReference>
<dbReference type="Pfam" id="PF07703">
    <property type="entry name" value="A2M_BRD"/>
    <property type="match status" value="1"/>
</dbReference>
<protein>
    <recommendedName>
        <fullName evidence="7">Alpha-2-macroglobulin</fullName>
    </recommendedName>
</protein>
<dbReference type="InterPro" id="IPR011626">
    <property type="entry name" value="Alpha-macroglobulin_TED"/>
</dbReference>
<feature type="domain" description="Alpha-2-macroglobulin" evidence="4">
    <location>
        <begin position="1181"/>
        <end position="1272"/>
    </location>
</feature>
<dbReference type="InterPro" id="IPR041246">
    <property type="entry name" value="Bact_MG10"/>
</dbReference>
<dbReference type="EMBL" id="CP029463">
    <property type="protein sequence ID" value="AWM13285.1"/>
    <property type="molecule type" value="Genomic_DNA"/>
</dbReference>
<organism evidence="5 6">
    <name type="scientific">Flavobacterium sediminis</name>
    <dbReference type="NCBI Taxonomy" id="2201181"/>
    <lineage>
        <taxon>Bacteria</taxon>
        <taxon>Pseudomonadati</taxon>
        <taxon>Bacteroidota</taxon>
        <taxon>Flavobacteriia</taxon>
        <taxon>Flavobacteriales</taxon>
        <taxon>Flavobacteriaceae</taxon>
        <taxon>Flavobacterium</taxon>
    </lineage>
</organism>
<dbReference type="GO" id="GO:0004866">
    <property type="term" value="F:endopeptidase inhibitor activity"/>
    <property type="evidence" value="ECO:0007669"/>
    <property type="project" value="InterPro"/>
</dbReference>
<dbReference type="Pfam" id="PF17972">
    <property type="entry name" value="bMG5"/>
    <property type="match status" value="1"/>
</dbReference>
<proteinExistence type="inferred from homology"/>
<name>A0A2U8QU01_9FLAO</name>
<dbReference type="SMART" id="SM01419">
    <property type="entry name" value="Thiol-ester_cl"/>
    <property type="match status" value="1"/>
</dbReference>
<dbReference type="GO" id="GO:0005615">
    <property type="term" value="C:extracellular space"/>
    <property type="evidence" value="ECO:0007669"/>
    <property type="project" value="InterPro"/>
</dbReference>